<gene>
    <name evidence="1" type="ORF">SCLCIDRAFT_1213189</name>
</gene>
<sequence length="57" mass="6554">MPPFNRWTLCAPTRLNQRKVRMSTLSSLHNEHLDLSAVSVPLSSITSIRGRCHSFFR</sequence>
<dbReference type="EMBL" id="KN822027">
    <property type="protein sequence ID" value="KIM64672.1"/>
    <property type="molecule type" value="Genomic_DNA"/>
</dbReference>
<accession>A0A0C3AIG0</accession>
<evidence type="ECO:0000313" key="1">
    <source>
        <dbReference type="EMBL" id="KIM64672.1"/>
    </source>
</evidence>
<protein>
    <submittedName>
        <fullName evidence="1">Uncharacterized protein</fullName>
    </submittedName>
</protein>
<reference evidence="1 2" key="1">
    <citation type="submission" date="2014-04" db="EMBL/GenBank/DDBJ databases">
        <authorList>
            <consortium name="DOE Joint Genome Institute"/>
            <person name="Kuo A."/>
            <person name="Kohler A."/>
            <person name="Nagy L.G."/>
            <person name="Floudas D."/>
            <person name="Copeland A."/>
            <person name="Barry K.W."/>
            <person name="Cichocki N."/>
            <person name="Veneault-Fourrey C."/>
            <person name="LaButti K."/>
            <person name="Lindquist E.A."/>
            <person name="Lipzen A."/>
            <person name="Lundell T."/>
            <person name="Morin E."/>
            <person name="Murat C."/>
            <person name="Sun H."/>
            <person name="Tunlid A."/>
            <person name="Henrissat B."/>
            <person name="Grigoriev I.V."/>
            <person name="Hibbett D.S."/>
            <person name="Martin F."/>
            <person name="Nordberg H.P."/>
            <person name="Cantor M.N."/>
            <person name="Hua S.X."/>
        </authorList>
    </citation>
    <scope>NUCLEOTIDE SEQUENCE [LARGE SCALE GENOMIC DNA]</scope>
    <source>
        <strain evidence="1 2">Foug A</strain>
    </source>
</reference>
<organism evidence="1 2">
    <name type="scientific">Scleroderma citrinum Foug A</name>
    <dbReference type="NCBI Taxonomy" id="1036808"/>
    <lineage>
        <taxon>Eukaryota</taxon>
        <taxon>Fungi</taxon>
        <taxon>Dikarya</taxon>
        <taxon>Basidiomycota</taxon>
        <taxon>Agaricomycotina</taxon>
        <taxon>Agaricomycetes</taxon>
        <taxon>Agaricomycetidae</taxon>
        <taxon>Boletales</taxon>
        <taxon>Sclerodermatineae</taxon>
        <taxon>Sclerodermataceae</taxon>
        <taxon>Scleroderma</taxon>
    </lineage>
</organism>
<dbReference type="Proteomes" id="UP000053989">
    <property type="component" value="Unassembled WGS sequence"/>
</dbReference>
<dbReference type="AlphaFoldDB" id="A0A0C3AIG0"/>
<name>A0A0C3AIG0_9AGAM</name>
<proteinExistence type="predicted"/>
<dbReference type="InParanoid" id="A0A0C3AIG0"/>
<reference evidence="2" key="2">
    <citation type="submission" date="2015-01" db="EMBL/GenBank/DDBJ databases">
        <title>Evolutionary Origins and Diversification of the Mycorrhizal Mutualists.</title>
        <authorList>
            <consortium name="DOE Joint Genome Institute"/>
            <consortium name="Mycorrhizal Genomics Consortium"/>
            <person name="Kohler A."/>
            <person name="Kuo A."/>
            <person name="Nagy L.G."/>
            <person name="Floudas D."/>
            <person name="Copeland A."/>
            <person name="Barry K.W."/>
            <person name="Cichocki N."/>
            <person name="Veneault-Fourrey C."/>
            <person name="LaButti K."/>
            <person name="Lindquist E.A."/>
            <person name="Lipzen A."/>
            <person name="Lundell T."/>
            <person name="Morin E."/>
            <person name="Murat C."/>
            <person name="Riley R."/>
            <person name="Ohm R."/>
            <person name="Sun H."/>
            <person name="Tunlid A."/>
            <person name="Henrissat B."/>
            <person name="Grigoriev I.V."/>
            <person name="Hibbett D.S."/>
            <person name="Martin F."/>
        </authorList>
    </citation>
    <scope>NUCLEOTIDE SEQUENCE [LARGE SCALE GENOMIC DNA]</scope>
    <source>
        <strain evidence="2">Foug A</strain>
    </source>
</reference>
<keyword evidence="2" id="KW-1185">Reference proteome</keyword>
<dbReference type="HOGENOM" id="CLU_2997780_0_0_1"/>
<evidence type="ECO:0000313" key="2">
    <source>
        <dbReference type="Proteomes" id="UP000053989"/>
    </source>
</evidence>